<reference evidence="2" key="1">
    <citation type="journal article" date="2019" name="Int. J. Syst. Evol. Microbiol.">
        <title>The Global Catalogue of Microorganisms (GCM) 10K type strain sequencing project: providing services to taxonomists for standard genome sequencing and annotation.</title>
        <authorList>
            <consortium name="The Broad Institute Genomics Platform"/>
            <consortium name="The Broad Institute Genome Sequencing Center for Infectious Disease"/>
            <person name="Wu L."/>
            <person name="Ma J."/>
        </authorList>
    </citation>
    <scope>NUCLEOTIDE SEQUENCE [LARGE SCALE GENOMIC DNA]</scope>
    <source>
        <strain evidence="2">CCUG 55609</strain>
    </source>
</reference>
<evidence type="ECO:0000313" key="2">
    <source>
        <dbReference type="Proteomes" id="UP001597173"/>
    </source>
</evidence>
<evidence type="ECO:0000313" key="1">
    <source>
        <dbReference type="EMBL" id="MFD1330262.1"/>
    </source>
</evidence>
<keyword evidence="2" id="KW-1185">Reference proteome</keyword>
<proteinExistence type="predicted"/>
<comment type="caution">
    <text evidence="1">The sequence shown here is derived from an EMBL/GenBank/DDBJ whole genome shotgun (WGS) entry which is preliminary data.</text>
</comment>
<name>A0ABW3Z298_MYCRA</name>
<dbReference type="Proteomes" id="UP001597173">
    <property type="component" value="Unassembled WGS sequence"/>
</dbReference>
<evidence type="ECO:0008006" key="3">
    <source>
        <dbReference type="Google" id="ProtNLM"/>
    </source>
</evidence>
<gene>
    <name evidence="1" type="ORF">ACFQ33_20445</name>
</gene>
<organism evidence="1 2">
    <name type="scientific">Mycoplana ramosa</name>
    <name type="common">Mycoplana bullata</name>
    <dbReference type="NCBI Taxonomy" id="40837"/>
    <lineage>
        <taxon>Bacteria</taxon>
        <taxon>Pseudomonadati</taxon>
        <taxon>Pseudomonadota</taxon>
        <taxon>Alphaproteobacteria</taxon>
        <taxon>Hyphomicrobiales</taxon>
        <taxon>Rhizobiaceae</taxon>
        <taxon>Mycoplana</taxon>
    </lineage>
</organism>
<protein>
    <recommendedName>
        <fullName evidence="3">Hedgehog/Intein (Hint) domain-containing protein</fullName>
    </recommendedName>
</protein>
<dbReference type="EMBL" id="JBHTNF010000020">
    <property type="protein sequence ID" value="MFD1330262.1"/>
    <property type="molecule type" value="Genomic_DNA"/>
</dbReference>
<accession>A0ABW3Z298</accession>
<sequence>MASLALSVIYDRLPIASIEWSIQRNDEFSGLGSGDIWQAELADPLWTADVTLGRGTHNELKQAAALIRRLDGARQSFLMCDPLSLFPQADPKGTVLGAAAVTIRSVGTDRSIARLGGLPSGYVLTVGDKLQITQGSMIRFHEVSQTVAANGAGNADVPVLPRLALSLAAGAVVTLKRPACPVVIEPGSHKPGVARRTITDGAAFRVLQKKRS</sequence>
<dbReference type="RefSeq" id="WP_374841204.1">
    <property type="nucleotide sequence ID" value="NZ_JBHEEW010000019.1"/>
</dbReference>